<keyword evidence="1" id="KW-0238">DNA-binding</keyword>
<proteinExistence type="predicted"/>
<dbReference type="InterPro" id="IPR011990">
    <property type="entry name" value="TPR-like_helical_dom_sf"/>
</dbReference>
<feature type="region of interest" description="Disordered" evidence="2">
    <location>
        <begin position="1"/>
        <end position="28"/>
    </location>
</feature>
<dbReference type="GO" id="GO:0003700">
    <property type="term" value="F:DNA-binding transcription factor activity"/>
    <property type="evidence" value="ECO:0007669"/>
    <property type="project" value="TreeGrafter"/>
</dbReference>
<dbReference type="SUPFAM" id="SSF48452">
    <property type="entry name" value="TPR-like"/>
    <property type="match status" value="2"/>
</dbReference>
<dbReference type="PANTHER" id="PTHR46797:SF1">
    <property type="entry name" value="METHYLPHOSPHONATE SYNTHASE"/>
    <property type="match status" value="1"/>
</dbReference>
<dbReference type="EMBL" id="PYBW01000055">
    <property type="protein sequence ID" value="PYC77820.1"/>
    <property type="molecule type" value="Genomic_DNA"/>
</dbReference>
<accession>A0A2V4P4L6</accession>
<keyword evidence="5" id="KW-1185">Reference proteome</keyword>
<sequence>MESSQQRCRVVPERSNARTGMESAQDATTEIGRRLRDLRRERGLKQSDLAGEGMSVSYLSLLESGKRPVTPVILRRLAGVLGCTVEYLRTGEHSDRESERQRELLLQLTVAELALRDGQYPAALAGCDQVLAEQPTAAAGTVRRARLARADALEQLGRPAEALADLHALAREQGPGPGSTQWLQVEAARCRCHLLAGEPTSAVTVGAAALAALDGVFEATVTEDHLGLGVALIEAYRRAGLAAPARELADRLLPWAAPAPEPAARAAAFRAAGRRAQLAGDTALALTLNERALALPLADELGRRLGLLRAGYGALLLDEAVPEPALAKEYLRPATRQLAGLDLAACELNLARAELMLDQVEAGITHAQRALALAGDGPSGIALWAWLQLGEARRLAGRPAEAAEALRRVEWLLESGEHGLASGRDLAETWRALGDVWLGQGSPDSAMNAYRQGLAAAGLAGAAPLPAVLHPAAS</sequence>
<evidence type="ECO:0000313" key="5">
    <source>
        <dbReference type="Proteomes" id="UP000248039"/>
    </source>
</evidence>
<organism evidence="4 5">
    <name type="scientific">Streptomyces tateyamensis</name>
    <dbReference type="NCBI Taxonomy" id="565073"/>
    <lineage>
        <taxon>Bacteria</taxon>
        <taxon>Bacillati</taxon>
        <taxon>Actinomycetota</taxon>
        <taxon>Actinomycetes</taxon>
        <taxon>Kitasatosporales</taxon>
        <taxon>Streptomycetaceae</taxon>
        <taxon>Streptomyces</taxon>
    </lineage>
</organism>
<gene>
    <name evidence="4" type="ORF">C7C46_17765</name>
</gene>
<dbReference type="SUPFAM" id="SSF47413">
    <property type="entry name" value="lambda repressor-like DNA-binding domains"/>
    <property type="match status" value="1"/>
</dbReference>
<name>A0A2V4P4L6_9ACTN</name>
<dbReference type="InterPro" id="IPR050807">
    <property type="entry name" value="TransReg_Diox_bact_type"/>
</dbReference>
<protein>
    <recommendedName>
        <fullName evidence="3">HTH cro/C1-type domain-containing protein</fullName>
    </recommendedName>
</protein>
<evidence type="ECO:0000313" key="4">
    <source>
        <dbReference type="EMBL" id="PYC77820.1"/>
    </source>
</evidence>
<dbReference type="OrthoDB" id="3675359at2"/>
<dbReference type="SMART" id="SM00530">
    <property type="entry name" value="HTH_XRE"/>
    <property type="match status" value="1"/>
</dbReference>
<dbReference type="AlphaFoldDB" id="A0A2V4P4L6"/>
<dbReference type="Proteomes" id="UP000248039">
    <property type="component" value="Unassembled WGS sequence"/>
</dbReference>
<dbReference type="Gene3D" id="1.10.260.40">
    <property type="entry name" value="lambda repressor-like DNA-binding domains"/>
    <property type="match status" value="1"/>
</dbReference>
<dbReference type="Gene3D" id="1.25.40.10">
    <property type="entry name" value="Tetratricopeptide repeat domain"/>
    <property type="match status" value="2"/>
</dbReference>
<reference evidence="4 5" key="1">
    <citation type="submission" date="2018-03" db="EMBL/GenBank/DDBJ databases">
        <title>Bioinformatic expansion and discovery of thiopeptide antibiotics.</title>
        <authorList>
            <person name="Schwalen C.J."/>
            <person name="Hudson G.A."/>
            <person name="Mitchell D.A."/>
        </authorList>
    </citation>
    <scope>NUCLEOTIDE SEQUENCE [LARGE SCALE GENOMIC DNA]</scope>
    <source>
        <strain evidence="4 5">ATCC 21389</strain>
    </source>
</reference>
<dbReference type="PANTHER" id="PTHR46797">
    <property type="entry name" value="HTH-TYPE TRANSCRIPTIONAL REGULATOR"/>
    <property type="match status" value="1"/>
</dbReference>
<dbReference type="InterPro" id="IPR001387">
    <property type="entry name" value="Cro/C1-type_HTH"/>
</dbReference>
<feature type="domain" description="HTH cro/C1-type" evidence="3">
    <location>
        <begin position="35"/>
        <end position="88"/>
    </location>
</feature>
<dbReference type="Pfam" id="PF13560">
    <property type="entry name" value="HTH_31"/>
    <property type="match status" value="1"/>
</dbReference>
<dbReference type="InterPro" id="IPR010982">
    <property type="entry name" value="Lambda_DNA-bd_dom_sf"/>
</dbReference>
<evidence type="ECO:0000256" key="1">
    <source>
        <dbReference type="ARBA" id="ARBA00023125"/>
    </source>
</evidence>
<dbReference type="GO" id="GO:0005829">
    <property type="term" value="C:cytosol"/>
    <property type="evidence" value="ECO:0007669"/>
    <property type="project" value="TreeGrafter"/>
</dbReference>
<evidence type="ECO:0000259" key="3">
    <source>
        <dbReference type="PROSITE" id="PS50943"/>
    </source>
</evidence>
<dbReference type="PROSITE" id="PS50943">
    <property type="entry name" value="HTH_CROC1"/>
    <property type="match status" value="1"/>
</dbReference>
<comment type="caution">
    <text evidence="4">The sequence shown here is derived from an EMBL/GenBank/DDBJ whole genome shotgun (WGS) entry which is preliminary data.</text>
</comment>
<evidence type="ECO:0000256" key="2">
    <source>
        <dbReference type="SAM" id="MobiDB-lite"/>
    </source>
</evidence>
<dbReference type="GO" id="GO:0003677">
    <property type="term" value="F:DNA binding"/>
    <property type="evidence" value="ECO:0007669"/>
    <property type="project" value="UniProtKB-KW"/>
</dbReference>
<dbReference type="CDD" id="cd00093">
    <property type="entry name" value="HTH_XRE"/>
    <property type="match status" value="1"/>
</dbReference>